<evidence type="ECO:0000256" key="2">
    <source>
        <dbReference type="ARBA" id="ARBA00023125"/>
    </source>
</evidence>
<dbReference type="PROSITE" id="PS50932">
    <property type="entry name" value="HTH_LACI_2"/>
    <property type="match status" value="1"/>
</dbReference>
<dbReference type="SUPFAM" id="SSF47413">
    <property type="entry name" value="lambda repressor-like DNA-binding domains"/>
    <property type="match status" value="1"/>
</dbReference>
<accession>A0A7K3M745</accession>
<dbReference type="Gene3D" id="3.40.50.2300">
    <property type="match status" value="2"/>
</dbReference>
<dbReference type="Pfam" id="PF13377">
    <property type="entry name" value="Peripla_BP_3"/>
    <property type="match status" value="1"/>
</dbReference>
<dbReference type="PANTHER" id="PTHR30146:SF109">
    <property type="entry name" value="HTH-TYPE TRANSCRIPTIONAL REGULATOR GALS"/>
    <property type="match status" value="1"/>
</dbReference>
<dbReference type="GO" id="GO:0000976">
    <property type="term" value="F:transcription cis-regulatory region binding"/>
    <property type="evidence" value="ECO:0007669"/>
    <property type="project" value="TreeGrafter"/>
</dbReference>
<name>A0A7K3M745_9ACTN</name>
<dbReference type="SMART" id="SM00354">
    <property type="entry name" value="HTH_LACI"/>
    <property type="match status" value="1"/>
</dbReference>
<evidence type="ECO:0000256" key="3">
    <source>
        <dbReference type="ARBA" id="ARBA00023163"/>
    </source>
</evidence>
<dbReference type="SUPFAM" id="SSF53822">
    <property type="entry name" value="Periplasmic binding protein-like I"/>
    <property type="match status" value="1"/>
</dbReference>
<reference evidence="5 6" key="1">
    <citation type="submission" date="2019-11" db="EMBL/GenBank/DDBJ databases">
        <authorList>
            <person name="Li X.-J."/>
            <person name="Feng X.-M."/>
        </authorList>
    </citation>
    <scope>NUCLEOTIDE SEQUENCE [LARGE SCALE GENOMIC DNA]</scope>
    <source>
        <strain evidence="5 6">XMNu-373</strain>
    </source>
</reference>
<dbReference type="AlphaFoldDB" id="A0A7K3M745"/>
<protein>
    <submittedName>
        <fullName evidence="5">Substrate-binding domain-containing protein</fullName>
    </submittedName>
</protein>
<dbReference type="Pfam" id="PF00356">
    <property type="entry name" value="LacI"/>
    <property type="match status" value="1"/>
</dbReference>
<keyword evidence="2" id="KW-0238">DNA-binding</keyword>
<dbReference type="EMBL" id="WLZY01000006">
    <property type="protein sequence ID" value="NDL59095.1"/>
    <property type="molecule type" value="Genomic_DNA"/>
</dbReference>
<dbReference type="PROSITE" id="PS00356">
    <property type="entry name" value="HTH_LACI_1"/>
    <property type="match status" value="1"/>
</dbReference>
<gene>
    <name evidence="5" type="ORF">F7O44_18670</name>
</gene>
<evidence type="ECO:0000259" key="4">
    <source>
        <dbReference type="PROSITE" id="PS50932"/>
    </source>
</evidence>
<feature type="domain" description="HTH lacI-type" evidence="4">
    <location>
        <begin position="3"/>
        <end position="57"/>
    </location>
</feature>
<evidence type="ECO:0000256" key="1">
    <source>
        <dbReference type="ARBA" id="ARBA00023015"/>
    </source>
</evidence>
<evidence type="ECO:0000313" key="6">
    <source>
        <dbReference type="Proteomes" id="UP000460435"/>
    </source>
</evidence>
<dbReference type="PANTHER" id="PTHR30146">
    <property type="entry name" value="LACI-RELATED TRANSCRIPTIONAL REPRESSOR"/>
    <property type="match status" value="1"/>
</dbReference>
<dbReference type="RefSeq" id="WP_162451773.1">
    <property type="nucleotide sequence ID" value="NZ_WLZY01000006.1"/>
</dbReference>
<organism evidence="5 6">
    <name type="scientific">Phytoactinopolyspora mesophila</name>
    <dbReference type="NCBI Taxonomy" id="2650750"/>
    <lineage>
        <taxon>Bacteria</taxon>
        <taxon>Bacillati</taxon>
        <taxon>Actinomycetota</taxon>
        <taxon>Actinomycetes</taxon>
        <taxon>Jiangellales</taxon>
        <taxon>Jiangellaceae</taxon>
        <taxon>Phytoactinopolyspora</taxon>
    </lineage>
</organism>
<dbReference type="CDD" id="cd06267">
    <property type="entry name" value="PBP1_LacI_sugar_binding-like"/>
    <property type="match status" value="1"/>
</dbReference>
<sequence>MAVTIHDVAREAGVSVSTVSRALSGARRVGPEVAERVHEAARLVGYRHNAVARALRAQRTGVIGMIVPEISNPFFPAIVEAVERTLQESDRELMLCDARLSADVERRRIHALLGRQVDGLLISPVDSQASAEGLREAMRHTPVVQLDRYADQVRLDWVGVDDEAGMAHVVNHVRELGAQRIVLVSAGQQSSSGRDRLDALRRATASAGITECVELLGEFSIEWGESAARQLLAGGELPDALVCGNDEIAVGAIRELRRHGVAIPEQVMITGFDDIFIASYVEPALTTLRQPREAIATEAVRLLDARLADTDLPVRKLALEPELVVRESTVSSAEPE</sequence>
<dbReference type="GO" id="GO:0003700">
    <property type="term" value="F:DNA-binding transcription factor activity"/>
    <property type="evidence" value="ECO:0007669"/>
    <property type="project" value="TreeGrafter"/>
</dbReference>
<dbReference type="Proteomes" id="UP000460435">
    <property type="component" value="Unassembled WGS sequence"/>
</dbReference>
<dbReference type="PRINTS" id="PR00036">
    <property type="entry name" value="HTHLACI"/>
</dbReference>
<comment type="caution">
    <text evidence="5">The sequence shown here is derived from an EMBL/GenBank/DDBJ whole genome shotgun (WGS) entry which is preliminary data.</text>
</comment>
<keyword evidence="6" id="KW-1185">Reference proteome</keyword>
<dbReference type="CDD" id="cd01392">
    <property type="entry name" value="HTH_LacI"/>
    <property type="match status" value="1"/>
</dbReference>
<keyword evidence="1" id="KW-0805">Transcription regulation</keyword>
<dbReference type="Gene3D" id="1.10.260.40">
    <property type="entry name" value="lambda repressor-like DNA-binding domains"/>
    <property type="match status" value="1"/>
</dbReference>
<dbReference type="InterPro" id="IPR046335">
    <property type="entry name" value="LacI/GalR-like_sensor"/>
</dbReference>
<dbReference type="InterPro" id="IPR010982">
    <property type="entry name" value="Lambda_DNA-bd_dom_sf"/>
</dbReference>
<evidence type="ECO:0000313" key="5">
    <source>
        <dbReference type="EMBL" id="NDL59095.1"/>
    </source>
</evidence>
<dbReference type="InterPro" id="IPR028082">
    <property type="entry name" value="Peripla_BP_I"/>
</dbReference>
<keyword evidence="3" id="KW-0804">Transcription</keyword>
<proteinExistence type="predicted"/>
<dbReference type="InterPro" id="IPR000843">
    <property type="entry name" value="HTH_LacI"/>
</dbReference>